<reference evidence="1 2" key="1">
    <citation type="submission" date="2013-04" db="EMBL/GenBank/DDBJ databases">
        <title>The Genome Sequence of Bacteroides massiliensis dnLKV3.</title>
        <authorList>
            <consortium name="The Broad Institute Genomics Platform"/>
            <consortium name="The Broad Institute Genome Sequencing Center for Infectious Disease"/>
            <person name="Earl A."/>
            <person name="Xavier R."/>
            <person name="Kuhn K."/>
            <person name="Stappenbeck T."/>
            <person name="Walker B."/>
            <person name="Young S."/>
            <person name="Zeng Q."/>
            <person name="Gargeya S."/>
            <person name="Fitzgerald M."/>
            <person name="Haas B."/>
            <person name="Abouelleil A."/>
            <person name="Allen A.W."/>
            <person name="Alvarado L."/>
            <person name="Arachchi H.M."/>
            <person name="Berlin A.M."/>
            <person name="Chapman S.B."/>
            <person name="Gainer-Dewar J."/>
            <person name="Goldberg J."/>
            <person name="Griggs A."/>
            <person name="Gujja S."/>
            <person name="Hansen M."/>
            <person name="Howarth C."/>
            <person name="Imamovic A."/>
            <person name="Ireland A."/>
            <person name="Larimer J."/>
            <person name="McCowan C."/>
            <person name="Murphy C."/>
            <person name="Pearson M."/>
            <person name="Poon T.W."/>
            <person name="Priest M."/>
            <person name="Roberts A."/>
            <person name="Saif S."/>
            <person name="Shea T."/>
            <person name="Sisk P."/>
            <person name="Sykes S."/>
            <person name="Wortman J."/>
            <person name="Nusbaum C."/>
            <person name="Birren B."/>
        </authorList>
    </citation>
    <scope>NUCLEOTIDE SEQUENCE [LARGE SCALE GENOMIC DNA]</scope>
    <source>
        <strain evidence="2">dnLKV3</strain>
    </source>
</reference>
<sequence length="45" mass="5226">MAEYDARTMNVGAEYSFGKDYINAVIEFNRCRYFSGGLVFKIHLK</sequence>
<dbReference type="AlphaFoldDB" id="R9II99"/>
<dbReference type="HOGENOM" id="CLU_3196014_0_0_10"/>
<evidence type="ECO:0000313" key="2">
    <source>
        <dbReference type="Proteomes" id="UP000014200"/>
    </source>
</evidence>
<name>R9II99_9BACT</name>
<gene>
    <name evidence="1" type="ORF">C802_01590</name>
</gene>
<proteinExistence type="predicted"/>
<dbReference type="Proteomes" id="UP000014200">
    <property type="component" value="Unassembled WGS sequence"/>
</dbReference>
<dbReference type="PATRIC" id="fig|1235788.3.peg.1622"/>
<keyword evidence="2" id="KW-1185">Reference proteome</keyword>
<dbReference type="GeneID" id="82154636"/>
<organism evidence="1 2">
    <name type="scientific">Phocaeicola sartorii</name>
    <dbReference type="NCBI Taxonomy" id="671267"/>
    <lineage>
        <taxon>Bacteria</taxon>
        <taxon>Pseudomonadati</taxon>
        <taxon>Bacteroidota</taxon>
        <taxon>Bacteroidia</taxon>
        <taxon>Bacteroidales</taxon>
        <taxon>Bacteroidaceae</taxon>
        <taxon>Phocaeicola</taxon>
    </lineage>
</organism>
<comment type="caution">
    <text evidence="1">The sequence shown here is derived from an EMBL/GenBank/DDBJ whole genome shotgun (WGS) entry which is preliminary data.</text>
</comment>
<evidence type="ECO:0000313" key="1">
    <source>
        <dbReference type="EMBL" id="EOS13746.1"/>
    </source>
</evidence>
<dbReference type="RefSeq" id="WP_016275997.1">
    <property type="nucleotide sequence ID" value="NZ_CAOOJZ010000016.1"/>
</dbReference>
<accession>R9II99</accession>
<dbReference type="EMBL" id="ASSP01000009">
    <property type="protein sequence ID" value="EOS13746.1"/>
    <property type="molecule type" value="Genomic_DNA"/>
</dbReference>
<protein>
    <submittedName>
        <fullName evidence="1">Uncharacterized protein</fullName>
    </submittedName>
</protein>